<accession>A0A0J1BKZ5</accession>
<proteinExistence type="predicted"/>
<evidence type="ECO:0000256" key="1">
    <source>
        <dbReference type="SAM" id="MobiDB-lite"/>
    </source>
</evidence>
<evidence type="ECO:0000313" key="2">
    <source>
        <dbReference type="EMBL" id="KLU07200.1"/>
    </source>
</evidence>
<dbReference type="EMBL" id="LECT01000007">
    <property type="protein sequence ID" value="KLU07200.1"/>
    <property type="molecule type" value="Genomic_DNA"/>
</dbReference>
<dbReference type="PATRIC" id="fig|595434.4.peg.959"/>
<feature type="region of interest" description="Disordered" evidence="1">
    <location>
        <begin position="1"/>
        <end position="39"/>
    </location>
</feature>
<dbReference type="AlphaFoldDB" id="A0A0J1BKZ5"/>
<evidence type="ECO:0000313" key="3">
    <source>
        <dbReference type="Proteomes" id="UP000036367"/>
    </source>
</evidence>
<gene>
    <name evidence="2" type="ORF">RISK_001001</name>
</gene>
<protein>
    <submittedName>
        <fullName evidence="2">Uncharacterized protein</fullName>
    </submittedName>
</protein>
<reference evidence="2" key="1">
    <citation type="submission" date="2015-05" db="EMBL/GenBank/DDBJ databases">
        <title>Permanent draft genome of Rhodopirellula islandicus K833.</title>
        <authorList>
            <person name="Kizina J."/>
            <person name="Richter M."/>
            <person name="Glockner F.O."/>
            <person name="Harder J."/>
        </authorList>
    </citation>
    <scope>NUCLEOTIDE SEQUENCE [LARGE SCALE GENOMIC DNA]</scope>
    <source>
        <strain evidence="2">K833</strain>
    </source>
</reference>
<organism evidence="2 3">
    <name type="scientific">Rhodopirellula islandica</name>
    <dbReference type="NCBI Taxonomy" id="595434"/>
    <lineage>
        <taxon>Bacteria</taxon>
        <taxon>Pseudomonadati</taxon>
        <taxon>Planctomycetota</taxon>
        <taxon>Planctomycetia</taxon>
        <taxon>Pirellulales</taxon>
        <taxon>Pirellulaceae</taxon>
        <taxon>Rhodopirellula</taxon>
    </lineage>
</organism>
<keyword evidence="3" id="KW-1185">Reference proteome</keyword>
<comment type="caution">
    <text evidence="2">The sequence shown here is derived from an EMBL/GenBank/DDBJ whole genome shotgun (WGS) entry which is preliminary data.</text>
</comment>
<name>A0A0J1BKZ5_RHOIS</name>
<sequence>MATMNIAPDGADVDAMRGTIGPRISNENPHRSPAPSGALDVGFGSRFSFLGPRGFHPELTTAAPPGRIRG</sequence>
<dbReference type="Proteomes" id="UP000036367">
    <property type="component" value="Unassembled WGS sequence"/>
</dbReference>